<evidence type="ECO:0000256" key="16">
    <source>
        <dbReference type="PIRSR" id="PIRSR000114-3"/>
    </source>
</evidence>
<evidence type="ECO:0000256" key="11">
    <source>
        <dbReference type="ARBA" id="ARBA00069372"/>
    </source>
</evidence>
<accession>A0A845QLL0</accession>
<feature type="domain" description="Glycerol-3-phosphate dehydrogenase NAD-dependent N-terminal" evidence="18">
    <location>
        <begin position="4"/>
        <end position="158"/>
    </location>
</feature>
<comment type="pathway">
    <text evidence="13">Membrane lipid metabolism; glycerophospholipid metabolism.</text>
</comment>
<dbReference type="Proteomes" id="UP000446866">
    <property type="component" value="Unassembled WGS sequence"/>
</dbReference>
<dbReference type="GO" id="GO:0008654">
    <property type="term" value="P:phospholipid biosynthetic process"/>
    <property type="evidence" value="ECO:0007669"/>
    <property type="project" value="UniProtKB-KW"/>
</dbReference>
<feature type="binding site" evidence="13">
    <location>
        <position position="12"/>
    </location>
    <ligand>
        <name>NADPH</name>
        <dbReference type="ChEBI" id="CHEBI:57783"/>
    </ligand>
</feature>
<dbReference type="FunFam" id="3.40.50.720:FF:000019">
    <property type="entry name" value="Glycerol-3-phosphate dehydrogenase [NAD(P)+]"/>
    <property type="match status" value="1"/>
</dbReference>
<dbReference type="PRINTS" id="PR00077">
    <property type="entry name" value="GPDHDRGNASE"/>
</dbReference>
<dbReference type="Gene3D" id="3.40.50.720">
    <property type="entry name" value="NAD(P)-binding Rossmann-like Domain"/>
    <property type="match status" value="1"/>
</dbReference>
<dbReference type="HAMAP" id="MF_00394">
    <property type="entry name" value="NAD_Glyc3P_dehydrog"/>
    <property type="match status" value="1"/>
</dbReference>
<dbReference type="SUPFAM" id="SSF51735">
    <property type="entry name" value="NAD(P)-binding Rossmann-fold domains"/>
    <property type="match status" value="1"/>
</dbReference>
<keyword evidence="7 13" id="KW-0594">Phospholipid biosynthesis</keyword>
<feature type="binding site" evidence="13">
    <location>
        <position position="49"/>
    </location>
    <ligand>
        <name>NADPH</name>
        <dbReference type="ChEBI" id="CHEBI:57783"/>
    </ligand>
</feature>
<comment type="caution">
    <text evidence="13">Lacks conserved residue(s) required for the propagation of feature annotation.</text>
</comment>
<dbReference type="UniPathway" id="UPA00940"/>
<feature type="binding site" evidence="13">
    <location>
        <position position="11"/>
    </location>
    <ligand>
        <name>NADPH</name>
        <dbReference type="ChEBI" id="CHEBI:57783"/>
    </ligand>
</feature>
<evidence type="ECO:0000256" key="13">
    <source>
        <dbReference type="HAMAP-Rule" id="MF_00394"/>
    </source>
</evidence>
<dbReference type="GO" id="GO:0005829">
    <property type="term" value="C:cytosol"/>
    <property type="evidence" value="ECO:0007669"/>
    <property type="project" value="TreeGrafter"/>
</dbReference>
<dbReference type="Pfam" id="PF01210">
    <property type="entry name" value="NAD_Gly3P_dh_N"/>
    <property type="match status" value="1"/>
</dbReference>
<evidence type="ECO:0000256" key="12">
    <source>
        <dbReference type="ARBA" id="ARBA00080511"/>
    </source>
</evidence>
<feature type="binding site" evidence="13">
    <location>
        <position position="106"/>
    </location>
    <ligand>
        <name>NADPH</name>
        <dbReference type="ChEBI" id="CHEBI:57783"/>
    </ligand>
</feature>
<evidence type="ECO:0000256" key="5">
    <source>
        <dbReference type="ARBA" id="ARBA00023027"/>
    </source>
</evidence>
<feature type="binding site" evidence="13">
    <location>
        <position position="138"/>
    </location>
    <ligand>
        <name>NADPH</name>
        <dbReference type="ChEBI" id="CHEBI:57783"/>
    </ligand>
</feature>
<dbReference type="SUPFAM" id="SSF48179">
    <property type="entry name" value="6-phosphogluconate dehydrogenase C-terminal domain-like"/>
    <property type="match status" value="1"/>
</dbReference>
<feature type="domain" description="Glycerol-3-phosphate dehydrogenase NAD-dependent C-terminal" evidence="19">
    <location>
        <begin position="178"/>
        <end position="319"/>
    </location>
</feature>
<dbReference type="InterPro" id="IPR006168">
    <property type="entry name" value="G3P_DH_NAD-dep"/>
</dbReference>
<sequence length="333" mass="36005">MKTIGVIGAGSWGTALAITLSNKGHQVKMCDVNMDHVKEMQAHRENVRYLPGIKFCDNLQIVESTEEALAGADIALFSAPAQHFRSAFEKAIPFLEDDMVVVNVAKGIEQGTLMRMSEIAYLLKPDVKYVVLSGPSHAEEVGRAMPTTVAVASRDMKLAEYVQDVFMTDRFRVYTNDDVCGVELGSSLKNIIALGAGISDGIGFGDNAKAALMTRGITEMCRLGAKLGADAATFSGLTGIGDLIVTCTSMHSRNRRCGIMIGEGVRPSEAVEKVGMVVEGMFTAEAAYQLAQKVGVEMPITECIYNCINEKITAKDAVELLMGRDRKNEKHID</sequence>
<reference evidence="20 21" key="1">
    <citation type="submission" date="2018-08" db="EMBL/GenBank/DDBJ databases">
        <title>Murine metabolic-syndrome-specific gut microbial biobank.</title>
        <authorList>
            <person name="Liu C."/>
        </authorList>
    </citation>
    <scope>NUCLEOTIDE SEQUENCE [LARGE SCALE GENOMIC DNA]</scope>
    <source>
        <strain evidence="20 21">28</strain>
    </source>
</reference>
<dbReference type="Gene3D" id="1.10.1040.10">
    <property type="entry name" value="N-(1-d-carboxylethyl)-l-norvaline Dehydrogenase, domain 2"/>
    <property type="match status" value="1"/>
</dbReference>
<keyword evidence="3 13" id="KW-0521">NADP</keyword>
<dbReference type="PANTHER" id="PTHR11728">
    <property type="entry name" value="GLYCEROL-3-PHOSPHATE DEHYDROGENASE"/>
    <property type="match status" value="1"/>
</dbReference>
<evidence type="ECO:0000313" key="20">
    <source>
        <dbReference type="EMBL" id="NBH61951.1"/>
    </source>
</evidence>
<feature type="binding site" evidence="13">
    <location>
        <position position="277"/>
    </location>
    <ligand>
        <name>NADPH</name>
        <dbReference type="ChEBI" id="CHEBI:57783"/>
    </ligand>
</feature>
<evidence type="ECO:0000256" key="10">
    <source>
        <dbReference type="ARBA" id="ARBA00066687"/>
    </source>
</evidence>
<feature type="binding site" evidence="13">
    <location>
        <position position="242"/>
    </location>
    <ligand>
        <name>sn-glycerol 3-phosphate</name>
        <dbReference type="ChEBI" id="CHEBI:57597"/>
    </ligand>
</feature>
<feature type="binding site" evidence="13">
    <location>
        <position position="252"/>
    </location>
    <ligand>
        <name>sn-glycerol 3-phosphate</name>
        <dbReference type="ChEBI" id="CHEBI:57597"/>
    </ligand>
</feature>
<comment type="subcellular location">
    <subcellularLocation>
        <location evidence="13">Cytoplasm</location>
    </subcellularLocation>
</comment>
<feature type="binding site" evidence="16">
    <location>
        <begin position="8"/>
        <end position="13"/>
    </location>
    <ligand>
        <name>NAD(+)</name>
        <dbReference type="ChEBI" id="CHEBI:57540"/>
    </ligand>
</feature>
<evidence type="ECO:0000256" key="3">
    <source>
        <dbReference type="ARBA" id="ARBA00022857"/>
    </source>
</evidence>
<evidence type="ECO:0000256" key="4">
    <source>
        <dbReference type="ARBA" id="ARBA00023002"/>
    </source>
</evidence>
<dbReference type="GO" id="GO:0046168">
    <property type="term" value="P:glycerol-3-phosphate catabolic process"/>
    <property type="evidence" value="ECO:0007669"/>
    <property type="project" value="InterPro"/>
</dbReference>
<feature type="binding site" evidence="13">
    <location>
        <position position="136"/>
    </location>
    <ligand>
        <name>sn-glycerol 3-phosphate</name>
        <dbReference type="ChEBI" id="CHEBI:57597"/>
    </ligand>
</feature>
<feature type="binding site" evidence="15">
    <location>
        <begin position="253"/>
        <end position="254"/>
    </location>
    <ligand>
        <name>substrate</name>
    </ligand>
</feature>
<dbReference type="InterPro" id="IPR011128">
    <property type="entry name" value="G3P_DH_NAD-dep_N"/>
</dbReference>
<dbReference type="PIRSF" id="PIRSF000114">
    <property type="entry name" value="Glycerol-3-P_dh"/>
    <property type="match status" value="1"/>
</dbReference>
<dbReference type="InterPro" id="IPR013328">
    <property type="entry name" value="6PGD_dom2"/>
</dbReference>
<dbReference type="PROSITE" id="PS00957">
    <property type="entry name" value="NAD_G3PDH"/>
    <property type="match status" value="1"/>
</dbReference>
<dbReference type="RefSeq" id="WP_160202231.1">
    <property type="nucleotide sequence ID" value="NZ_QXWK01000017.1"/>
</dbReference>
<feature type="binding site" evidence="13">
    <location>
        <position position="134"/>
    </location>
    <ligand>
        <name>sn-glycerol 3-phosphate</name>
        <dbReference type="ChEBI" id="CHEBI:57597"/>
    </ligand>
</feature>
<evidence type="ECO:0000259" key="18">
    <source>
        <dbReference type="Pfam" id="PF01210"/>
    </source>
</evidence>
<proteinExistence type="inferred from homology"/>
<keyword evidence="4 13" id="KW-0560">Oxidoreductase</keyword>
<dbReference type="EMBL" id="QXWK01000017">
    <property type="protein sequence ID" value="NBH61951.1"/>
    <property type="molecule type" value="Genomic_DNA"/>
</dbReference>
<keyword evidence="21" id="KW-1185">Reference proteome</keyword>
<keyword evidence="13" id="KW-0547">Nucleotide-binding</keyword>
<protein>
    <recommendedName>
        <fullName evidence="11 13">Glycerol-3-phosphate dehydrogenase [NAD(P)+]</fullName>
        <ecNumber evidence="10 13">1.1.1.94</ecNumber>
    </recommendedName>
    <alternativeName>
        <fullName evidence="13">NAD(P)(+)-dependent glycerol-3-phosphate dehydrogenase</fullName>
    </alternativeName>
    <alternativeName>
        <fullName evidence="12 13">NAD(P)H-dependent dihydroxyacetone-phosphate reductase</fullName>
    </alternativeName>
</protein>
<keyword evidence="6 13" id="KW-0443">Lipid metabolism</keyword>
<organism evidence="20 21">
    <name type="scientific">Anaerotruncus colihominis</name>
    <dbReference type="NCBI Taxonomy" id="169435"/>
    <lineage>
        <taxon>Bacteria</taxon>
        <taxon>Bacillati</taxon>
        <taxon>Bacillota</taxon>
        <taxon>Clostridia</taxon>
        <taxon>Eubacteriales</taxon>
        <taxon>Oscillospiraceae</taxon>
        <taxon>Anaerotruncus</taxon>
    </lineage>
</organism>
<name>A0A845QLL0_9FIRM</name>
<dbReference type="GO" id="GO:0005975">
    <property type="term" value="P:carbohydrate metabolic process"/>
    <property type="evidence" value="ECO:0007669"/>
    <property type="project" value="InterPro"/>
</dbReference>
<feature type="binding site" evidence="13">
    <location>
        <position position="106"/>
    </location>
    <ligand>
        <name>sn-glycerol 3-phosphate</name>
        <dbReference type="ChEBI" id="CHEBI:57597"/>
    </ligand>
</feature>
<keyword evidence="5 13" id="KW-0520">NAD</keyword>
<dbReference type="NCBIfam" id="NF000942">
    <property type="entry name" value="PRK00094.1-4"/>
    <property type="match status" value="1"/>
</dbReference>
<dbReference type="EC" id="1.1.1.94" evidence="10 13"/>
<evidence type="ECO:0000313" key="21">
    <source>
        <dbReference type="Proteomes" id="UP000446866"/>
    </source>
</evidence>
<dbReference type="GO" id="GO:0051287">
    <property type="term" value="F:NAD binding"/>
    <property type="evidence" value="ECO:0007669"/>
    <property type="project" value="InterPro"/>
</dbReference>
<dbReference type="InterPro" id="IPR008927">
    <property type="entry name" value="6-PGluconate_DH-like_C_sf"/>
</dbReference>
<feature type="active site" description="Proton acceptor" evidence="13 14">
    <location>
        <position position="189"/>
    </location>
</feature>
<dbReference type="InterPro" id="IPR036291">
    <property type="entry name" value="NAD(P)-bd_dom_sf"/>
</dbReference>
<comment type="function">
    <text evidence="13">Catalyzes the reduction of the glycolytic intermediate dihydroxyacetone phosphate (DHAP) to sn-glycerol 3-phosphate (G3P), the key precursor for phospholipid synthesis.</text>
</comment>
<evidence type="ECO:0000256" key="1">
    <source>
        <dbReference type="ARBA" id="ARBA00011009"/>
    </source>
</evidence>
<feature type="binding site" evidence="16">
    <location>
        <position position="138"/>
    </location>
    <ligand>
        <name>NAD(+)</name>
        <dbReference type="ChEBI" id="CHEBI:57540"/>
    </ligand>
</feature>
<dbReference type="AlphaFoldDB" id="A0A845QLL0"/>
<comment type="similarity">
    <text evidence="1 13 17">Belongs to the NAD-dependent glycerol-3-phosphate dehydrogenase family.</text>
</comment>
<gene>
    <name evidence="13" type="primary">gpsA</name>
    <name evidence="20" type="ORF">D0435_09835</name>
</gene>
<dbReference type="GO" id="GO:0006650">
    <property type="term" value="P:glycerophospholipid metabolic process"/>
    <property type="evidence" value="ECO:0007669"/>
    <property type="project" value="UniProtKB-UniRule"/>
</dbReference>
<keyword evidence="13" id="KW-0963">Cytoplasm</keyword>
<keyword evidence="2 13" id="KW-0444">Lipid biosynthesis</keyword>
<evidence type="ECO:0000256" key="9">
    <source>
        <dbReference type="ARBA" id="ARBA00052716"/>
    </source>
</evidence>
<dbReference type="GO" id="GO:0047952">
    <property type="term" value="F:glycerol-3-phosphate dehydrogenase [NAD(P)+] activity"/>
    <property type="evidence" value="ECO:0007669"/>
    <property type="project" value="UniProtKB-UniRule"/>
</dbReference>
<comment type="catalytic activity">
    <reaction evidence="9">
        <text>sn-glycerol 3-phosphate + NADP(+) = dihydroxyacetone phosphate + NADPH + H(+)</text>
        <dbReference type="Rhea" id="RHEA:11096"/>
        <dbReference type="ChEBI" id="CHEBI:15378"/>
        <dbReference type="ChEBI" id="CHEBI:57597"/>
        <dbReference type="ChEBI" id="CHEBI:57642"/>
        <dbReference type="ChEBI" id="CHEBI:57783"/>
        <dbReference type="ChEBI" id="CHEBI:58349"/>
        <dbReference type="EC" id="1.1.1.94"/>
    </reaction>
    <physiologicalReaction direction="right-to-left" evidence="9">
        <dbReference type="Rhea" id="RHEA:11098"/>
    </physiologicalReaction>
</comment>
<evidence type="ECO:0000256" key="15">
    <source>
        <dbReference type="PIRSR" id="PIRSR000114-2"/>
    </source>
</evidence>
<feature type="binding site" evidence="13">
    <location>
        <position position="254"/>
    </location>
    <ligand>
        <name>sn-glycerol 3-phosphate</name>
        <dbReference type="ChEBI" id="CHEBI:57597"/>
    </ligand>
</feature>
<dbReference type="InterPro" id="IPR006109">
    <property type="entry name" value="G3P_DH_NAD-dep_C"/>
</dbReference>
<keyword evidence="8 13" id="KW-1208">Phospholipid metabolism</keyword>
<feature type="binding site" evidence="13">
    <location>
        <position position="253"/>
    </location>
    <ligand>
        <name>sn-glycerol 3-phosphate</name>
        <dbReference type="ChEBI" id="CHEBI:57597"/>
    </ligand>
</feature>
<dbReference type="FunFam" id="1.10.1040.10:FF:000001">
    <property type="entry name" value="Glycerol-3-phosphate dehydrogenase [NAD(P)+]"/>
    <property type="match status" value="1"/>
</dbReference>
<dbReference type="NCBIfam" id="NF000941">
    <property type="entry name" value="PRK00094.1-3"/>
    <property type="match status" value="1"/>
</dbReference>
<evidence type="ECO:0000256" key="7">
    <source>
        <dbReference type="ARBA" id="ARBA00023209"/>
    </source>
</evidence>
<feature type="binding site" evidence="15">
    <location>
        <position position="106"/>
    </location>
    <ligand>
        <name>substrate</name>
    </ligand>
</feature>
<evidence type="ECO:0000259" key="19">
    <source>
        <dbReference type="Pfam" id="PF07479"/>
    </source>
</evidence>
<feature type="binding site" evidence="13">
    <location>
        <position position="279"/>
    </location>
    <ligand>
        <name>NADPH</name>
        <dbReference type="ChEBI" id="CHEBI:57783"/>
    </ligand>
</feature>
<evidence type="ECO:0000256" key="8">
    <source>
        <dbReference type="ARBA" id="ARBA00023264"/>
    </source>
</evidence>
<evidence type="ECO:0000256" key="14">
    <source>
        <dbReference type="PIRSR" id="PIRSR000114-1"/>
    </source>
</evidence>
<evidence type="ECO:0000256" key="6">
    <source>
        <dbReference type="ARBA" id="ARBA00023098"/>
    </source>
</evidence>
<dbReference type="PANTHER" id="PTHR11728:SF1">
    <property type="entry name" value="GLYCEROL-3-PHOSPHATE DEHYDROGENASE [NAD(+)] 2, CHLOROPLASTIC"/>
    <property type="match status" value="1"/>
</dbReference>
<feature type="binding site" evidence="13">
    <location>
        <position position="253"/>
    </location>
    <ligand>
        <name>NADPH</name>
        <dbReference type="ChEBI" id="CHEBI:57783"/>
    </ligand>
</feature>
<comment type="catalytic activity">
    <reaction evidence="13">
        <text>sn-glycerol 3-phosphate + NAD(+) = dihydroxyacetone phosphate + NADH + H(+)</text>
        <dbReference type="Rhea" id="RHEA:11092"/>
        <dbReference type="ChEBI" id="CHEBI:15378"/>
        <dbReference type="ChEBI" id="CHEBI:57540"/>
        <dbReference type="ChEBI" id="CHEBI:57597"/>
        <dbReference type="ChEBI" id="CHEBI:57642"/>
        <dbReference type="ChEBI" id="CHEBI:57945"/>
        <dbReference type="EC" id="1.1.1.94"/>
    </reaction>
</comment>
<dbReference type="GO" id="GO:0046167">
    <property type="term" value="P:glycerol-3-phosphate biosynthetic process"/>
    <property type="evidence" value="ECO:0007669"/>
    <property type="project" value="UniProtKB-UniRule"/>
</dbReference>
<evidence type="ECO:0000256" key="2">
    <source>
        <dbReference type="ARBA" id="ARBA00022516"/>
    </source>
</evidence>
<evidence type="ECO:0000256" key="17">
    <source>
        <dbReference type="RuleBase" id="RU000437"/>
    </source>
</evidence>
<comment type="caution">
    <text evidence="20">The sequence shown here is derived from an EMBL/GenBank/DDBJ whole genome shotgun (WGS) entry which is preliminary data.</text>
</comment>
<dbReference type="NCBIfam" id="NF000940">
    <property type="entry name" value="PRK00094.1-2"/>
    <property type="match status" value="1"/>
</dbReference>
<dbReference type="Pfam" id="PF07479">
    <property type="entry name" value="NAD_Gly3P_dh_C"/>
    <property type="match status" value="1"/>
</dbReference>
<feature type="binding site" evidence="16">
    <location>
        <position position="253"/>
    </location>
    <ligand>
        <name>NAD(+)</name>
        <dbReference type="ChEBI" id="CHEBI:57540"/>
    </ligand>
</feature>
<feature type="binding site" evidence="13">
    <location>
        <position position="189"/>
    </location>
    <ligand>
        <name>sn-glycerol 3-phosphate</name>
        <dbReference type="ChEBI" id="CHEBI:57597"/>
    </ligand>
</feature>